<evidence type="ECO:0000313" key="1">
    <source>
        <dbReference type="EMBL" id="GAV01319.1"/>
    </source>
</evidence>
<keyword evidence="2" id="KW-1185">Reference proteome</keyword>
<dbReference type="Proteomes" id="UP000186922">
    <property type="component" value="Unassembled WGS sequence"/>
</dbReference>
<accession>A0A1D1VRZ1</accession>
<evidence type="ECO:0008006" key="3">
    <source>
        <dbReference type="Google" id="ProtNLM"/>
    </source>
</evidence>
<reference evidence="1 2" key="1">
    <citation type="journal article" date="2016" name="Nat. Commun.">
        <title>Extremotolerant tardigrade genome and improved radiotolerance of human cultured cells by tardigrade-unique protein.</title>
        <authorList>
            <person name="Hashimoto T."/>
            <person name="Horikawa D.D."/>
            <person name="Saito Y."/>
            <person name="Kuwahara H."/>
            <person name="Kozuka-Hata H."/>
            <person name="Shin-I T."/>
            <person name="Minakuchi Y."/>
            <person name="Ohishi K."/>
            <person name="Motoyama A."/>
            <person name="Aizu T."/>
            <person name="Enomoto A."/>
            <person name="Kondo K."/>
            <person name="Tanaka S."/>
            <person name="Hara Y."/>
            <person name="Koshikawa S."/>
            <person name="Sagara H."/>
            <person name="Miura T."/>
            <person name="Yokobori S."/>
            <person name="Miyagawa K."/>
            <person name="Suzuki Y."/>
            <person name="Kubo T."/>
            <person name="Oyama M."/>
            <person name="Kohara Y."/>
            <person name="Fujiyama A."/>
            <person name="Arakawa K."/>
            <person name="Katayama T."/>
            <person name="Toyoda A."/>
            <person name="Kunieda T."/>
        </authorList>
    </citation>
    <scope>NUCLEOTIDE SEQUENCE [LARGE SCALE GENOMIC DNA]</scope>
    <source>
        <strain evidence="1 2">YOKOZUNA-1</strain>
    </source>
</reference>
<gene>
    <name evidence="1" type="primary">RvY_12053-1</name>
    <name evidence="1" type="synonym">RvY_12053.1</name>
    <name evidence="1" type="ORF">RvY_12053</name>
</gene>
<protein>
    <recommendedName>
        <fullName evidence="3">G-protein coupled receptors family 1 profile domain-containing protein</fullName>
    </recommendedName>
</protein>
<organism evidence="1 2">
    <name type="scientific">Ramazzottius varieornatus</name>
    <name type="common">Water bear</name>
    <name type="synonym">Tardigrade</name>
    <dbReference type="NCBI Taxonomy" id="947166"/>
    <lineage>
        <taxon>Eukaryota</taxon>
        <taxon>Metazoa</taxon>
        <taxon>Ecdysozoa</taxon>
        <taxon>Tardigrada</taxon>
        <taxon>Eutardigrada</taxon>
        <taxon>Parachela</taxon>
        <taxon>Hypsibioidea</taxon>
        <taxon>Ramazzottiidae</taxon>
        <taxon>Ramazzottius</taxon>
    </lineage>
</organism>
<dbReference type="AlphaFoldDB" id="A0A1D1VRZ1"/>
<dbReference type="SUPFAM" id="SSF81321">
    <property type="entry name" value="Family A G protein-coupled receptor-like"/>
    <property type="match status" value="1"/>
</dbReference>
<name>A0A1D1VRZ1_RAMVA</name>
<evidence type="ECO:0000313" key="2">
    <source>
        <dbReference type="Proteomes" id="UP000186922"/>
    </source>
</evidence>
<sequence>MIHICGREPSGSTTGFVTLTLMTLSVTVCLLPKEATFTYLIWAETEPTSVFDVCDVLQRLTTTFDPILIVLANTQLRELLFKKLRRVE</sequence>
<proteinExistence type="predicted"/>
<comment type="caution">
    <text evidence="1">The sequence shown here is derived from an EMBL/GenBank/DDBJ whole genome shotgun (WGS) entry which is preliminary data.</text>
</comment>
<dbReference type="EMBL" id="BDGG01000007">
    <property type="protein sequence ID" value="GAV01319.1"/>
    <property type="molecule type" value="Genomic_DNA"/>
</dbReference>